<name>A0A817AJJ1_9BILA</name>
<feature type="non-terminal residue" evidence="1">
    <location>
        <position position="39"/>
    </location>
</feature>
<protein>
    <submittedName>
        <fullName evidence="1">Uncharacterized protein</fullName>
    </submittedName>
</protein>
<dbReference type="EMBL" id="CAJNRE010021263">
    <property type="protein sequence ID" value="CAF2254787.1"/>
    <property type="molecule type" value="Genomic_DNA"/>
</dbReference>
<dbReference type="Gene3D" id="3.50.50.60">
    <property type="entry name" value="FAD/NAD(P)-binding domain"/>
    <property type="match status" value="1"/>
</dbReference>
<proteinExistence type="predicted"/>
<gene>
    <name evidence="1" type="ORF">MBJ925_LOCUS38120</name>
</gene>
<accession>A0A817AJJ1</accession>
<evidence type="ECO:0000313" key="2">
    <source>
        <dbReference type="Proteomes" id="UP000663824"/>
    </source>
</evidence>
<reference evidence="1" key="1">
    <citation type="submission" date="2021-02" db="EMBL/GenBank/DDBJ databases">
        <authorList>
            <person name="Nowell W R."/>
        </authorList>
    </citation>
    <scope>NUCLEOTIDE SEQUENCE</scope>
</reference>
<sequence>MLQYAGQGAAQALEDADALVSAYKKYGSLSLDAVFREYE</sequence>
<evidence type="ECO:0000313" key="1">
    <source>
        <dbReference type="EMBL" id="CAF2254787.1"/>
    </source>
</evidence>
<organism evidence="1 2">
    <name type="scientific">Rotaria magnacalcarata</name>
    <dbReference type="NCBI Taxonomy" id="392030"/>
    <lineage>
        <taxon>Eukaryota</taxon>
        <taxon>Metazoa</taxon>
        <taxon>Spiralia</taxon>
        <taxon>Gnathifera</taxon>
        <taxon>Rotifera</taxon>
        <taxon>Eurotatoria</taxon>
        <taxon>Bdelloidea</taxon>
        <taxon>Philodinida</taxon>
        <taxon>Philodinidae</taxon>
        <taxon>Rotaria</taxon>
    </lineage>
</organism>
<comment type="caution">
    <text evidence="1">The sequence shown here is derived from an EMBL/GenBank/DDBJ whole genome shotgun (WGS) entry which is preliminary data.</text>
</comment>
<dbReference type="AlphaFoldDB" id="A0A817AJJ1"/>
<dbReference type="InterPro" id="IPR036188">
    <property type="entry name" value="FAD/NAD-bd_sf"/>
</dbReference>
<dbReference type="Proteomes" id="UP000663824">
    <property type="component" value="Unassembled WGS sequence"/>
</dbReference>